<protein>
    <submittedName>
        <fullName evidence="1">Uncharacterized protein</fullName>
    </submittedName>
</protein>
<dbReference type="PANTHER" id="PTHR31099">
    <property type="entry name" value="OS06G0165300 PROTEIN"/>
    <property type="match status" value="1"/>
</dbReference>
<sequence length="171" mass="19841">MAAILHPYAFHISQLSPIGMVRIRHFEFVYRSQGLEPTVEKFRVFYQLIVTLGFFSFSLRNVKKILINPPKSFNDWKMKFFFICEEVIPIVMEFRPSSLIDKEDTTIRKKAALYDKLTATPNRVFDEQVLVATGMSDKWSTQCKDVHVLLLNGEGCTLSERIPNFFLGPWA</sequence>
<evidence type="ECO:0000313" key="1">
    <source>
        <dbReference type="EMBL" id="KAF5793874.1"/>
    </source>
</evidence>
<dbReference type="Proteomes" id="UP000215914">
    <property type="component" value="Unassembled WGS sequence"/>
</dbReference>
<proteinExistence type="predicted"/>
<comment type="caution">
    <text evidence="1">The sequence shown here is derived from an EMBL/GenBank/DDBJ whole genome shotgun (WGS) entry which is preliminary data.</text>
</comment>
<reference evidence="1" key="1">
    <citation type="journal article" date="2017" name="Nature">
        <title>The sunflower genome provides insights into oil metabolism, flowering and Asterid evolution.</title>
        <authorList>
            <person name="Badouin H."/>
            <person name="Gouzy J."/>
            <person name="Grassa C.J."/>
            <person name="Murat F."/>
            <person name="Staton S.E."/>
            <person name="Cottret L."/>
            <person name="Lelandais-Briere C."/>
            <person name="Owens G.L."/>
            <person name="Carrere S."/>
            <person name="Mayjonade B."/>
            <person name="Legrand L."/>
            <person name="Gill N."/>
            <person name="Kane N.C."/>
            <person name="Bowers J.E."/>
            <person name="Hubner S."/>
            <person name="Bellec A."/>
            <person name="Berard A."/>
            <person name="Berges H."/>
            <person name="Blanchet N."/>
            <person name="Boniface M.C."/>
            <person name="Brunel D."/>
            <person name="Catrice O."/>
            <person name="Chaidir N."/>
            <person name="Claudel C."/>
            <person name="Donnadieu C."/>
            <person name="Faraut T."/>
            <person name="Fievet G."/>
            <person name="Helmstetter N."/>
            <person name="King M."/>
            <person name="Knapp S.J."/>
            <person name="Lai Z."/>
            <person name="Le Paslier M.C."/>
            <person name="Lippi Y."/>
            <person name="Lorenzon L."/>
            <person name="Mandel J.R."/>
            <person name="Marage G."/>
            <person name="Marchand G."/>
            <person name="Marquand E."/>
            <person name="Bret-Mestries E."/>
            <person name="Morien E."/>
            <person name="Nambeesan S."/>
            <person name="Nguyen T."/>
            <person name="Pegot-Espagnet P."/>
            <person name="Pouilly N."/>
            <person name="Raftis F."/>
            <person name="Sallet E."/>
            <person name="Schiex T."/>
            <person name="Thomas J."/>
            <person name="Vandecasteele C."/>
            <person name="Vares D."/>
            <person name="Vear F."/>
            <person name="Vautrin S."/>
            <person name="Crespi M."/>
            <person name="Mangin B."/>
            <person name="Burke J.M."/>
            <person name="Salse J."/>
            <person name="Munos S."/>
            <person name="Vincourt P."/>
            <person name="Rieseberg L.H."/>
            <person name="Langlade N.B."/>
        </authorList>
    </citation>
    <scope>NUCLEOTIDE SEQUENCE</scope>
    <source>
        <tissue evidence="1">Leaves</tissue>
    </source>
</reference>
<accession>A0A9K3ICV9</accession>
<dbReference type="EMBL" id="MNCJ02000323">
    <property type="protein sequence ID" value="KAF5793874.1"/>
    <property type="molecule type" value="Genomic_DNA"/>
</dbReference>
<dbReference type="PANTHER" id="PTHR31099:SF49">
    <property type="entry name" value="MYOSIN HEAVY CHAIN-LIKE PROTEIN"/>
    <property type="match status" value="1"/>
</dbReference>
<name>A0A9K3ICV9_HELAN</name>
<keyword evidence="2" id="KW-1185">Reference proteome</keyword>
<dbReference type="Gramene" id="mRNA:HanXRQr2_Chr08g0321811">
    <property type="protein sequence ID" value="mRNA:HanXRQr2_Chr08g0321811"/>
    <property type="gene ID" value="HanXRQr2_Chr08g0321811"/>
</dbReference>
<organism evidence="1 2">
    <name type="scientific">Helianthus annuus</name>
    <name type="common">Common sunflower</name>
    <dbReference type="NCBI Taxonomy" id="4232"/>
    <lineage>
        <taxon>Eukaryota</taxon>
        <taxon>Viridiplantae</taxon>
        <taxon>Streptophyta</taxon>
        <taxon>Embryophyta</taxon>
        <taxon>Tracheophyta</taxon>
        <taxon>Spermatophyta</taxon>
        <taxon>Magnoliopsida</taxon>
        <taxon>eudicotyledons</taxon>
        <taxon>Gunneridae</taxon>
        <taxon>Pentapetalae</taxon>
        <taxon>asterids</taxon>
        <taxon>campanulids</taxon>
        <taxon>Asterales</taxon>
        <taxon>Asteraceae</taxon>
        <taxon>Asteroideae</taxon>
        <taxon>Heliantheae alliance</taxon>
        <taxon>Heliantheae</taxon>
        <taxon>Helianthus</taxon>
    </lineage>
</organism>
<dbReference type="AlphaFoldDB" id="A0A9K3ICV9"/>
<evidence type="ECO:0000313" key="2">
    <source>
        <dbReference type="Proteomes" id="UP000215914"/>
    </source>
</evidence>
<gene>
    <name evidence="1" type="ORF">HanXRQr2_Chr08g0321811</name>
</gene>
<reference evidence="1" key="2">
    <citation type="submission" date="2020-06" db="EMBL/GenBank/DDBJ databases">
        <title>Helianthus annuus Genome sequencing and assembly Release 2.</title>
        <authorList>
            <person name="Gouzy J."/>
            <person name="Langlade N."/>
            <person name="Munos S."/>
        </authorList>
    </citation>
    <scope>NUCLEOTIDE SEQUENCE</scope>
    <source>
        <tissue evidence="1">Leaves</tissue>
    </source>
</reference>